<comment type="caution">
    <text evidence="2">The sequence shown here is derived from an EMBL/GenBank/DDBJ whole genome shotgun (WGS) entry which is preliminary data.</text>
</comment>
<gene>
    <name evidence="2" type="ORF">J0H12_00815</name>
</gene>
<reference evidence="2" key="1">
    <citation type="submission" date="2021-02" db="EMBL/GenBank/DDBJ databases">
        <title>Thiocyanate and organic carbon inputs drive convergent selection for specific autotrophic Afipia and Thiobacillus strains within complex microbiomes.</title>
        <authorList>
            <person name="Huddy R.J."/>
            <person name="Sachdeva R."/>
            <person name="Kadzinga F."/>
            <person name="Kantor R.S."/>
            <person name="Harrison S.T.L."/>
            <person name="Banfield J.F."/>
        </authorList>
    </citation>
    <scope>NUCLEOTIDE SEQUENCE</scope>
    <source>
        <strain evidence="2">SCN18_10_11_15_R4_P_38_20</strain>
    </source>
</reference>
<evidence type="ECO:0008006" key="4">
    <source>
        <dbReference type="Google" id="ProtNLM"/>
    </source>
</evidence>
<sequence length="795" mass="88180">MTVSGPTLIAALLMGDPLNKPKTLEEISNEILQTLTLDPPALKEIVKNSNTASTLIAGPSNSLTIRENNSKTRALRYDNLPIRKHITLDSNTVLGNSLHSAHPLLIPPIERLSRENISKQTHSTPLKTAYSFTTTPLSPINHANLSTNSTILASGPRQNKGSSITRESTKIQIDSLQQTTITNENVALQIAVEDPLTIKEDEVTTSNNTNMPIPKASIIPGDSSSPQKNPVAEVKRHLPKKKEIFTTENQILIKNVGEELSQALASRAKTETTQNEECLQKEVSSQQSENSRTLKPTEILSEVAQSSKQQRDFQTDLLSLIQTTKLKPMVPQEPKPSLTDPLTKKDAVINTLRSLHKKGASFLKTSSQSKLESPKIKTLDELKTEFDTAKASGADKFTLRILSMQIQEVESMAQKVSHSKNANTATAEHQVKKVTLAGESKEKSSQIQKALKKVDPTKDEVVRQRILKGNGRTQKITELEANNAQALHKGTLSYEGPIVILQAPEKAEESNTIPIIQADENIEKMAPIFSSEFSLESISTASQMTIRTSPILPSSSFDGLLGALKRNITSREEEDDNKPLIKEEILQTFKDHQNDLGLSEQDLRILSEQSLNNLQPLIDEFYDKKKQQWDFDFADQVSIMACIKSSEQEEAKSSQKTVSRLNLKKSGGQDFLSSIREARGIIEGEVVATYPSVFAKNSVDNTIIEAPKASKEPKKLSAKSLEIREKLSQRKEETTEGNLLDQIRNNKQLINLKKAPSAVPTPEEFTPEDTHLKSALIAHRRSMKMEDELDDEWED</sequence>
<feature type="region of interest" description="Disordered" evidence="1">
    <location>
        <begin position="205"/>
        <end position="230"/>
    </location>
</feature>
<dbReference type="EMBL" id="JAFKGL010000010">
    <property type="protein sequence ID" value="MBN9412455.1"/>
    <property type="molecule type" value="Genomic_DNA"/>
</dbReference>
<evidence type="ECO:0000313" key="3">
    <source>
        <dbReference type="Proteomes" id="UP000664414"/>
    </source>
</evidence>
<proteinExistence type="predicted"/>
<feature type="compositionally biased region" description="Polar residues" evidence="1">
    <location>
        <begin position="271"/>
        <end position="294"/>
    </location>
</feature>
<protein>
    <recommendedName>
        <fullName evidence="4">WH2 domain-containing protein</fullName>
    </recommendedName>
</protein>
<name>A0A8J7PGG1_9PROT</name>
<organism evidence="2 3">
    <name type="scientific">Candidatus Paracaedimonas acanthamoebae</name>
    <dbReference type="NCBI Taxonomy" id="244581"/>
    <lineage>
        <taxon>Bacteria</taxon>
        <taxon>Pseudomonadati</taxon>
        <taxon>Pseudomonadota</taxon>
        <taxon>Alphaproteobacteria</taxon>
        <taxon>Holosporales</taxon>
        <taxon>Caedimonadaceae</taxon>
        <taxon>Candidatus Paracaedimonas</taxon>
    </lineage>
</organism>
<feature type="region of interest" description="Disordered" evidence="1">
    <location>
        <begin position="267"/>
        <end position="296"/>
    </location>
</feature>
<evidence type="ECO:0000313" key="2">
    <source>
        <dbReference type="EMBL" id="MBN9412455.1"/>
    </source>
</evidence>
<dbReference type="Proteomes" id="UP000664414">
    <property type="component" value="Unassembled WGS sequence"/>
</dbReference>
<evidence type="ECO:0000256" key="1">
    <source>
        <dbReference type="SAM" id="MobiDB-lite"/>
    </source>
</evidence>
<accession>A0A8J7PGG1</accession>
<dbReference type="AlphaFoldDB" id="A0A8J7PGG1"/>